<dbReference type="Gene3D" id="1.10.286.20">
    <property type="match status" value="1"/>
</dbReference>
<name>A0A1G1Y5H4_9BACT</name>
<evidence type="ECO:0000259" key="6">
    <source>
        <dbReference type="Pfam" id="PF00889"/>
    </source>
</evidence>
<reference evidence="7 8" key="1">
    <citation type="journal article" date="2016" name="Nat. Commun.">
        <title>Thousands of microbial genomes shed light on interconnected biogeochemical processes in an aquifer system.</title>
        <authorList>
            <person name="Anantharaman K."/>
            <person name="Brown C.T."/>
            <person name="Hug L.A."/>
            <person name="Sharon I."/>
            <person name="Castelle C.J."/>
            <person name="Probst A.J."/>
            <person name="Thomas B.C."/>
            <person name="Singh A."/>
            <person name="Wilkins M.J."/>
            <person name="Karaoz U."/>
            <person name="Brodie E.L."/>
            <person name="Williams K.H."/>
            <person name="Hubbard S.S."/>
            <person name="Banfield J.F."/>
        </authorList>
    </citation>
    <scope>NUCLEOTIDE SEQUENCE [LARGE SCALE GENOMIC DNA]</scope>
</reference>
<evidence type="ECO:0000256" key="5">
    <source>
        <dbReference type="HAMAP-Rule" id="MF_00050"/>
    </source>
</evidence>
<dbReference type="EMBL" id="MHIH01000022">
    <property type="protein sequence ID" value="OGY47593.1"/>
    <property type="molecule type" value="Genomic_DNA"/>
</dbReference>
<evidence type="ECO:0000256" key="1">
    <source>
        <dbReference type="ARBA" id="ARBA00005532"/>
    </source>
</evidence>
<dbReference type="GO" id="GO:0003746">
    <property type="term" value="F:translation elongation factor activity"/>
    <property type="evidence" value="ECO:0007669"/>
    <property type="project" value="UniProtKB-UniRule"/>
</dbReference>
<dbReference type="Pfam" id="PF00889">
    <property type="entry name" value="EF_TS"/>
    <property type="match status" value="1"/>
</dbReference>
<keyword evidence="3 5" id="KW-0251">Elongation factor</keyword>
<evidence type="ECO:0000256" key="4">
    <source>
        <dbReference type="ARBA" id="ARBA00022917"/>
    </source>
</evidence>
<dbReference type="FunFam" id="1.10.8.10:FF:000001">
    <property type="entry name" value="Elongation factor Ts"/>
    <property type="match status" value="1"/>
</dbReference>
<dbReference type="InterPro" id="IPR001816">
    <property type="entry name" value="Transl_elong_EFTs/EF1B"/>
</dbReference>
<dbReference type="SUPFAM" id="SSF54713">
    <property type="entry name" value="Elongation factor Ts (EF-Ts), dimerisation domain"/>
    <property type="match status" value="2"/>
</dbReference>
<keyword evidence="4 5" id="KW-0648">Protein biosynthesis</keyword>
<dbReference type="PANTHER" id="PTHR11741">
    <property type="entry name" value="ELONGATION FACTOR TS"/>
    <property type="match status" value="1"/>
</dbReference>
<comment type="similarity">
    <text evidence="1 5">Belongs to the EF-Ts family.</text>
</comment>
<dbReference type="InterPro" id="IPR036402">
    <property type="entry name" value="EF-Ts_dimer_sf"/>
</dbReference>
<protein>
    <recommendedName>
        <fullName evidence="2 5">Elongation factor Ts</fullName>
        <shortName evidence="5">EF-Ts</shortName>
    </recommendedName>
</protein>
<comment type="function">
    <text evidence="5">Associates with the EF-Tu.GDP complex and induces the exchange of GDP to GTP. It remains bound to the aminoacyl-tRNA.EF-Tu.GTP complex up to the GTP hydrolysis stage on the ribosome.</text>
</comment>
<keyword evidence="5" id="KW-0963">Cytoplasm</keyword>
<dbReference type="Gene3D" id="3.30.479.20">
    <property type="entry name" value="Elongation factor Ts, dimerisation domain"/>
    <property type="match status" value="2"/>
</dbReference>
<dbReference type="InterPro" id="IPR014039">
    <property type="entry name" value="Transl_elong_EFTs/EF1B_dimer"/>
</dbReference>
<dbReference type="PANTHER" id="PTHR11741:SF0">
    <property type="entry name" value="ELONGATION FACTOR TS, MITOCHONDRIAL"/>
    <property type="match status" value="1"/>
</dbReference>
<dbReference type="AlphaFoldDB" id="A0A1G1Y5H4"/>
<evidence type="ECO:0000313" key="8">
    <source>
        <dbReference type="Proteomes" id="UP000178747"/>
    </source>
</evidence>
<comment type="subcellular location">
    <subcellularLocation>
        <location evidence="5">Cytoplasm</location>
    </subcellularLocation>
</comment>
<dbReference type="Proteomes" id="UP000178747">
    <property type="component" value="Unassembled WGS sequence"/>
</dbReference>
<gene>
    <name evidence="5" type="primary">tsf</name>
    <name evidence="7" type="ORF">A3J62_00185</name>
</gene>
<organism evidence="7 8">
    <name type="scientific">Candidatus Buchananbacteria bacterium RIFCSPHIGHO2_02_FULL_38_8</name>
    <dbReference type="NCBI Taxonomy" id="1797538"/>
    <lineage>
        <taxon>Bacteria</taxon>
        <taxon>Candidatus Buchananiibacteriota</taxon>
    </lineage>
</organism>
<dbReference type="GO" id="GO:0005737">
    <property type="term" value="C:cytoplasm"/>
    <property type="evidence" value="ECO:0007669"/>
    <property type="project" value="UniProtKB-SubCell"/>
</dbReference>
<evidence type="ECO:0000313" key="7">
    <source>
        <dbReference type="EMBL" id="OGY47593.1"/>
    </source>
</evidence>
<accession>A0A1G1Y5H4</accession>
<dbReference type="HAMAP" id="MF_00050">
    <property type="entry name" value="EF_Ts"/>
    <property type="match status" value="1"/>
</dbReference>
<proteinExistence type="inferred from homology"/>
<feature type="region of interest" description="Involved in Mg(2+) ion dislocation from EF-Tu" evidence="5">
    <location>
        <begin position="79"/>
        <end position="82"/>
    </location>
</feature>
<comment type="caution">
    <text evidence="7">The sequence shown here is derived from an EMBL/GenBank/DDBJ whole genome shotgun (WGS) entry which is preliminary data.</text>
</comment>
<feature type="domain" description="Translation elongation factor EFTs/EF1B dimerisation" evidence="6">
    <location>
        <begin position="71"/>
        <end position="261"/>
    </location>
</feature>
<evidence type="ECO:0000256" key="3">
    <source>
        <dbReference type="ARBA" id="ARBA00022768"/>
    </source>
</evidence>
<evidence type="ECO:0000256" key="2">
    <source>
        <dbReference type="ARBA" id="ARBA00016956"/>
    </source>
</evidence>
<sequence>MSVDTRLITKLRELTGAGINDCKAALEEAENNINKAVEVLRKKGAVKAAKKAERATKEGVIAFSRQGNRVAVVGLACETDFVARTGDFIKTVSDFANKLLDTKEEEFKKWAEEWIKNELVVKISENIQLVFAEVVEGEVLGTYLHSNKKIASVVVLAGGTEELATELAMQAAAMSPKYIKPEDVDPAELKREKDIYKEQLKTEGKPEAMWDKIIAGKVNKYYQEVCLIKQPFIKDDKISVEKFIEQSGSGIEIVKIARYKI</sequence>
<dbReference type="NCBIfam" id="TIGR00116">
    <property type="entry name" value="tsf"/>
    <property type="match status" value="1"/>
</dbReference>
<dbReference type="CDD" id="cd14275">
    <property type="entry name" value="UBA_EF-Ts"/>
    <property type="match status" value="1"/>
</dbReference>
<dbReference type="InterPro" id="IPR009060">
    <property type="entry name" value="UBA-like_sf"/>
</dbReference>
<dbReference type="Gene3D" id="1.10.8.10">
    <property type="entry name" value="DNA helicase RuvA subunit, C-terminal domain"/>
    <property type="match status" value="1"/>
</dbReference>
<dbReference type="SUPFAM" id="SSF46934">
    <property type="entry name" value="UBA-like"/>
    <property type="match status" value="1"/>
</dbReference>